<gene>
    <name evidence="7" type="primary">Acey_s0402.g812</name>
    <name evidence="7" type="ORF">Y032_0402g812</name>
</gene>
<keyword evidence="5 6" id="KW-0472">Membrane</keyword>
<dbReference type="GO" id="GO:0016020">
    <property type="term" value="C:membrane"/>
    <property type="evidence" value="ECO:0007669"/>
    <property type="project" value="UniProtKB-SubCell"/>
</dbReference>
<feature type="transmembrane region" description="Helical" evidence="6">
    <location>
        <begin position="67"/>
        <end position="84"/>
    </location>
</feature>
<sequence length="232" mass="26362">MHNSNYISTSGKLQIHYSLHINLKALLCLYYQFGLLYVLIVLSCLVYQTVLWLTFRNPCDMFPSRSAYTFFNLCELYCLMYLLASQPLMSLERTIATIYVDTYERSTRKASAIFYVIAALLIPGFLVYYVCNDVYFTEPNLSCFTDQSAMSDRIAAVSMLAILLSLSSVLTQRVLAVINARRKARAVGLHLSTAYQLSENVAATSFVSWILFLQLSLPNLLYLENAHVFDAL</sequence>
<evidence type="ECO:0008006" key="9">
    <source>
        <dbReference type="Google" id="ProtNLM"/>
    </source>
</evidence>
<accession>A0A016X303</accession>
<dbReference type="AlphaFoldDB" id="A0A016X303"/>
<evidence type="ECO:0000256" key="5">
    <source>
        <dbReference type="ARBA" id="ARBA00023136"/>
    </source>
</evidence>
<feature type="transmembrane region" description="Helical" evidence="6">
    <location>
        <begin position="154"/>
        <end position="176"/>
    </location>
</feature>
<dbReference type="InterPro" id="IPR019408">
    <property type="entry name" value="7TM_GPCR_serpentine_rcpt_Srab"/>
</dbReference>
<keyword evidence="4 6" id="KW-1133">Transmembrane helix</keyword>
<dbReference type="PANTHER" id="PTHR31216:SF11">
    <property type="entry name" value="SERPENTINE RECEPTOR CLASS BETA-16-RELATED"/>
    <property type="match status" value="1"/>
</dbReference>
<organism evidence="7 8">
    <name type="scientific">Ancylostoma ceylanicum</name>
    <dbReference type="NCBI Taxonomy" id="53326"/>
    <lineage>
        <taxon>Eukaryota</taxon>
        <taxon>Metazoa</taxon>
        <taxon>Ecdysozoa</taxon>
        <taxon>Nematoda</taxon>
        <taxon>Chromadorea</taxon>
        <taxon>Rhabditida</taxon>
        <taxon>Rhabditina</taxon>
        <taxon>Rhabditomorpha</taxon>
        <taxon>Strongyloidea</taxon>
        <taxon>Ancylostomatidae</taxon>
        <taxon>Ancylostomatinae</taxon>
        <taxon>Ancylostoma</taxon>
    </lineage>
</organism>
<dbReference type="Pfam" id="PF10292">
    <property type="entry name" value="7TM_GPCR_Srab"/>
    <property type="match status" value="1"/>
</dbReference>
<feature type="transmembrane region" description="Helical" evidence="6">
    <location>
        <begin position="112"/>
        <end position="130"/>
    </location>
</feature>
<evidence type="ECO:0000313" key="7">
    <source>
        <dbReference type="EMBL" id="EYC46300.1"/>
    </source>
</evidence>
<reference evidence="8" key="1">
    <citation type="journal article" date="2015" name="Nat. Genet.">
        <title>The genome and transcriptome of the zoonotic hookworm Ancylostoma ceylanicum identify infection-specific gene families.</title>
        <authorList>
            <person name="Schwarz E.M."/>
            <person name="Hu Y."/>
            <person name="Antoshechkin I."/>
            <person name="Miller M.M."/>
            <person name="Sternberg P.W."/>
            <person name="Aroian R.V."/>
        </authorList>
    </citation>
    <scope>NUCLEOTIDE SEQUENCE</scope>
    <source>
        <strain evidence="8">HY135</strain>
    </source>
</reference>
<evidence type="ECO:0000256" key="4">
    <source>
        <dbReference type="ARBA" id="ARBA00022989"/>
    </source>
</evidence>
<dbReference type="EMBL" id="JARK01000002">
    <property type="protein sequence ID" value="EYC46300.1"/>
    <property type="molecule type" value="Genomic_DNA"/>
</dbReference>
<feature type="transmembrane region" description="Helical" evidence="6">
    <location>
        <begin position="34"/>
        <end position="55"/>
    </location>
</feature>
<dbReference type="Proteomes" id="UP000024635">
    <property type="component" value="Unassembled WGS sequence"/>
</dbReference>
<evidence type="ECO:0000256" key="1">
    <source>
        <dbReference type="ARBA" id="ARBA00004141"/>
    </source>
</evidence>
<keyword evidence="3 6" id="KW-0812">Transmembrane</keyword>
<evidence type="ECO:0000256" key="6">
    <source>
        <dbReference type="SAM" id="Phobius"/>
    </source>
</evidence>
<dbReference type="GO" id="GO:0004888">
    <property type="term" value="F:transmembrane signaling receptor activity"/>
    <property type="evidence" value="ECO:0007669"/>
    <property type="project" value="InterPro"/>
</dbReference>
<comment type="similarity">
    <text evidence="2">Belongs to the nematode receptor-like protein srb family.</text>
</comment>
<keyword evidence="8" id="KW-1185">Reference proteome</keyword>
<evidence type="ECO:0000256" key="2">
    <source>
        <dbReference type="ARBA" id="ARBA00006860"/>
    </source>
</evidence>
<evidence type="ECO:0000256" key="3">
    <source>
        <dbReference type="ARBA" id="ARBA00022692"/>
    </source>
</evidence>
<comment type="subcellular location">
    <subcellularLocation>
        <location evidence="1">Membrane</location>
        <topology evidence="1">Multi-pass membrane protein</topology>
    </subcellularLocation>
</comment>
<dbReference type="InterPro" id="IPR002184">
    <property type="entry name" value="7TM_GPCR_serpentine_rcpt_Srb"/>
</dbReference>
<dbReference type="GO" id="GO:0007606">
    <property type="term" value="P:sensory perception of chemical stimulus"/>
    <property type="evidence" value="ECO:0007669"/>
    <property type="project" value="InterPro"/>
</dbReference>
<protein>
    <recommendedName>
        <fullName evidence="9">G-protein coupled receptors family 1 profile domain-containing protein</fullName>
    </recommendedName>
</protein>
<proteinExistence type="inferred from homology"/>
<evidence type="ECO:0000313" key="8">
    <source>
        <dbReference type="Proteomes" id="UP000024635"/>
    </source>
</evidence>
<dbReference type="PANTHER" id="PTHR31216">
    <property type="entry name" value="SERPENTINE RECEPTOR CLASS BETA-1-RELATED-RELATED"/>
    <property type="match status" value="1"/>
</dbReference>
<comment type="caution">
    <text evidence="7">The sequence shown here is derived from an EMBL/GenBank/DDBJ whole genome shotgun (WGS) entry which is preliminary data.</text>
</comment>
<name>A0A016X303_9BILA</name>
<dbReference type="OrthoDB" id="5876548at2759"/>